<dbReference type="AlphaFoldDB" id="A0A6G1CYF2"/>
<accession>A0A6G1CYF2</accession>
<protein>
    <submittedName>
        <fullName evidence="1">Uncharacterized protein</fullName>
    </submittedName>
</protein>
<dbReference type="Proteomes" id="UP000479710">
    <property type="component" value="Unassembled WGS sequence"/>
</dbReference>
<evidence type="ECO:0000313" key="1">
    <source>
        <dbReference type="EMBL" id="KAF0905468.1"/>
    </source>
</evidence>
<name>A0A6G1CYF2_9ORYZ</name>
<sequence>MHFVGEAKLVVPWELRDVIALVPMAVGDASTPWGTAAQPWRFSCRWARRQDISLGSRHEAHDFLNQLSTHSEATL</sequence>
<organism evidence="1 2">
    <name type="scientific">Oryza meyeriana var. granulata</name>
    <dbReference type="NCBI Taxonomy" id="110450"/>
    <lineage>
        <taxon>Eukaryota</taxon>
        <taxon>Viridiplantae</taxon>
        <taxon>Streptophyta</taxon>
        <taxon>Embryophyta</taxon>
        <taxon>Tracheophyta</taxon>
        <taxon>Spermatophyta</taxon>
        <taxon>Magnoliopsida</taxon>
        <taxon>Liliopsida</taxon>
        <taxon>Poales</taxon>
        <taxon>Poaceae</taxon>
        <taxon>BOP clade</taxon>
        <taxon>Oryzoideae</taxon>
        <taxon>Oryzeae</taxon>
        <taxon>Oryzinae</taxon>
        <taxon>Oryza</taxon>
        <taxon>Oryza meyeriana</taxon>
    </lineage>
</organism>
<keyword evidence="2" id="KW-1185">Reference proteome</keyword>
<feature type="non-terminal residue" evidence="1">
    <location>
        <position position="75"/>
    </location>
</feature>
<evidence type="ECO:0000313" key="2">
    <source>
        <dbReference type="Proteomes" id="UP000479710"/>
    </source>
</evidence>
<proteinExistence type="predicted"/>
<reference evidence="1 2" key="1">
    <citation type="submission" date="2019-11" db="EMBL/GenBank/DDBJ databases">
        <title>Whole genome sequence of Oryza granulata.</title>
        <authorList>
            <person name="Li W."/>
        </authorList>
    </citation>
    <scope>NUCLEOTIDE SEQUENCE [LARGE SCALE GENOMIC DNA]</scope>
    <source>
        <strain evidence="2">cv. Menghai</strain>
        <tissue evidence="1">Leaf</tissue>
    </source>
</reference>
<gene>
    <name evidence="1" type="ORF">E2562_004436</name>
</gene>
<comment type="caution">
    <text evidence="1">The sequence shown here is derived from an EMBL/GenBank/DDBJ whole genome shotgun (WGS) entry which is preliminary data.</text>
</comment>
<dbReference type="EMBL" id="SPHZ02000007">
    <property type="protein sequence ID" value="KAF0905468.1"/>
    <property type="molecule type" value="Genomic_DNA"/>
</dbReference>